<name>A0ABR5DLF1_9FLAO</name>
<keyword evidence="2" id="KW-1185">Reference proteome</keyword>
<evidence type="ECO:0000313" key="1">
    <source>
        <dbReference type="EMBL" id="KJJ39568.1"/>
    </source>
</evidence>
<comment type="caution">
    <text evidence="1">The sequence shown here is derived from an EMBL/GenBank/DDBJ whole genome shotgun (WGS) entry which is preliminary data.</text>
</comment>
<reference evidence="1 2" key="1">
    <citation type="submission" date="2014-10" db="EMBL/GenBank/DDBJ databases">
        <title>Genome sequencing of Vitellibacter vladivostokensis KMM 3516.</title>
        <authorList>
            <person name="Thevarajoo S."/>
            <person name="Selvaratnam C."/>
            <person name="Goh K.M."/>
            <person name="Chong C.S."/>
        </authorList>
    </citation>
    <scope>NUCLEOTIDE SEQUENCE [LARGE SCALE GENOMIC DNA]</scope>
    <source>
        <strain evidence="1 2">KMM 3516</strain>
    </source>
</reference>
<organism evidence="1 2">
    <name type="scientific">Aequorivita vladivostokensis</name>
    <dbReference type="NCBI Taxonomy" id="171194"/>
    <lineage>
        <taxon>Bacteria</taxon>
        <taxon>Pseudomonadati</taxon>
        <taxon>Bacteroidota</taxon>
        <taxon>Flavobacteriia</taxon>
        <taxon>Flavobacteriales</taxon>
        <taxon>Flavobacteriaceae</taxon>
        <taxon>Aequorivita</taxon>
    </lineage>
</organism>
<evidence type="ECO:0000313" key="2">
    <source>
        <dbReference type="Proteomes" id="UP000033497"/>
    </source>
</evidence>
<dbReference type="EMBL" id="JSVU01000002">
    <property type="protein sequence ID" value="KJJ39568.1"/>
    <property type="molecule type" value="Genomic_DNA"/>
</dbReference>
<accession>A0ABR5DLF1</accession>
<proteinExistence type="predicted"/>
<gene>
    <name evidence="1" type="ORF">MB09_04885</name>
</gene>
<sequence>MTNIYWPIYKNLESEIEKLTYDIYISDDQLDVYSTKISELILRSAVEIESLAKDLYWQNGGNKEHIKFDEDALKFLNQKWNLEQKVVIISSPNCHQTNKILFPFNKSEKKPNNKLTYTWNNAYQHLKHNRANNYKFGSIKYLFDILGALFILNIYYKDEKYDLENSKKTIDFPLNQGSILFSIKIHKWFKYDGNFKYGKKDDFDECVYLTKYSNKTMENHRQIREKMRVKEMELTRKHPKFIEYIKTNDLRNYKGQNLMAELLTSDEHLSFLRQIVSPEDRDYIFELEAVTNKNCI</sequence>
<dbReference type="RefSeq" id="WP_131459822.1">
    <property type="nucleotide sequence ID" value="NZ_JSVU01000002.1"/>
</dbReference>
<protein>
    <submittedName>
        <fullName evidence="1">Uncharacterized protein</fullName>
    </submittedName>
</protein>
<dbReference type="Proteomes" id="UP000033497">
    <property type="component" value="Unassembled WGS sequence"/>
</dbReference>